<reference evidence="7 8" key="1">
    <citation type="submission" date="2020-06" db="EMBL/GenBank/DDBJ databases">
        <title>Genome mining for natural products.</title>
        <authorList>
            <person name="Zhang B."/>
            <person name="Shi J."/>
            <person name="Ge H."/>
        </authorList>
    </citation>
    <scope>NUCLEOTIDE SEQUENCE [LARGE SCALE GENOMIC DNA]</scope>
    <source>
        <strain evidence="7 8">NA00687</strain>
    </source>
</reference>
<dbReference type="GO" id="GO:0016705">
    <property type="term" value="F:oxidoreductase activity, acting on paired donors, with incorporation or reduction of molecular oxygen"/>
    <property type="evidence" value="ECO:0007669"/>
    <property type="project" value="InterPro"/>
</dbReference>
<dbReference type="GO" id="GO:0008395">
    <property type="term" value="F:steroid hydroxylase activity"/>
    <property type="evidence" value="ECO:0007669"/>
    <property type="project" value="TreeGrafter"/>
</dbReference>
<comment type="cofactor">
    <cofactor evidence="6">
        <name>heme</name>
        <dbReference type="ChEBI" id="CHEBI:30413"/>
    </cofactor>
</comment>
<dbReference type="InterPro" id="IPR002403">
    <property type="entry name" value="Cyt_P450_E_grp-IV"/>
</dbReference>
<dbReference type="RefSeq" id="WP_176160108.1">
    <property type="nucleotide sequence ID" value="NZ_CP054929.1"/>
</dbReference>
<proteinExistence type="inferred from homology"/>
<dbReference type="PANTHER" id="PTHR24302">
    <property type="entry name" value="CYTOCHROME P450 FAMILY 3"/>
    <property type="match status" value="1"/>
</dbReference>
<evidence type="ECO:0000256" key="5">
    <source>
        <dbReference type="ARBA" id="ARBA00023004"/>
    </source>
</evidence>
<keyword evidence="5 6" id="KW-0408">Iron</keyword>
<keyword evidence="2 6" id="KW-0349">Heme</keyword>
<evidence type="ECO:0000256" key="4">
    <source>
        <dbReference type="ARBA" id="ARBA00023002"/>
    </source>
</evidence>
<feature type="binding site" description="axial binding residue" evidence="6">
    <location>
        <position position="327"/>
    </location>
    <ligand>
        <name>heme</name>
        <dbReference type="ChEBI" id="CHEBI:30413"/>
    </ligand>
    <ligandPart>
        <name>Fe</name>
        <dbReference type="ChEBI" id="CHEBI:18248"/>
    </ligandPart>
</feature>
<evidence type="ECO:0000313" key="7">
    <source>
        <dbReference type="EMBL" id="QKW48411.1"/>
    </source>
</evidence>
<keyword evidence="4" id="KW-0560">Oxidoreductase</keyword>
<dbReference type="Proteomes" id="UP000509303">
    <property type="component" value="Chromosome"/>
</dbReference>
<keyword evidence="3 6" id="KW-0479">Metal-binding</keyword>
<dbReference type="InterPro" id="IPR036396">
    <property type="entry name" value="Cyt_P450_sf"/>
</dbReference>
<dbReference type="Pfam" id="PF00067">
    <property type="entry name" value="p450"/>
    <property type="match status" value="1"/>
</dbReference>
<keyword evidence="8" id="KW-1185">Reference proteome</keyword>
<evidence type="ECO:0000256" key="1">
    <source>
        <dbReference type="ARBA" id="ARBA00010617"/>
    </source>
</evidence>
<dbReference type="InterPro" id="IPR001128">
    <property type="entry name" value="Cyt_P450"/>
</dbReference>
<protein>
    <submittedName>
        <fullName evidence="7">Cytochrome P450</fullName>
    </submittedName>
</protein>
<dbReference type="Gene3D" id="1.10.630.10">
    <property type="entry name" value="Cytochrome P450"/>
    <property type="match status" value="1"/>
</dbReference>
<dbReference type="EMBL" id="CP054929">
    <property type="protein sequence ID" value="QKW48411.1"/>
    <property type="molecule type" value="Genomic_DNA"/>
</dbReference>
<sequence length="378" mass="42198">MFLNRKSLWPHLLRWEKRAAETDRPFRLRFGTLFIGHAGAAREVLLDSADNYLSQSGFFRIGPTPLSAELRARASRELVMVLSRHARPSAFALDAALQQVGDGRRRLRHQRWGVELIRRYFAPVIADQRHTEINSLVDAYVTASVIGDDIVGHLVRGPHHTVPAVRAGFAEHLGRLPARESSPTDLVDIVLGLEGELSLADRAQLLQRLVLSTVGFTGVALEWVVLLGVQYGYNTPAVRPEDVRSLVREALRLYPTAWRLVRVAAVDHELAGLSVRAGEHVLIGTHAIHRAGPVWDEPLAMRPTRWEETTEGQRQSYLPFGKGEAMCPASGFALKALEHLGYLILRDYQGSVRLRRSAPHARTLLAPPAGWTRLTSHR</sequence>
<evidence type="ECO:0000313" key="8">
    <source>
        <dbReference type="Proteomes" id="UP000509303"/>
    </source>
</evidence>
<dbReference type="PANTHER" id="PTHR24302:SF15">
    <property type="entry name" value="FATTY-ACID PEROXYGENASE"/>
    <property type="match status" value="1"/>
</dbReference>
<evidence type="ECO:0000256" key="3">
    <source>
        <dbReference type="ARBA" id="ARBA00022723"/>
    </source>
</evidence>
<organism evidence="7 8">
    <name type="scientific">Streptomyces buecherae</name>
    <dbReference type="NCBI Taxonomy" id="2763006"/>
    <lineage>
        <taxon>Bacteria</taxon>
        <taxon>Bacillati</taxon>
        <taxon>Actinomycetota</taxon>
        <taxon>Actinomycetes</taxon>
        <taxon>Kitasatosporales</taxon>
        <taxon>Streptomycetaceae</taxon>
        <taxon>Streptomyces</taxon>
    </lineage>
</organism>
<dbReference type="GO" id="GO:0020037">
    <property type="term" value="F:heme binding"/>
    <property type="evidence" value="ECO:0007669"/>
    <property type="project" value="InterPro"/>
</dbReference>
<dbReference type="PRINTS" id="PR00465">
    <property type="entry name" value="EP450IV"/>
</dbReference>
<name>A0A7H8N241_9ACTN</name>
<accession>A0A7H8N241</accession>
<dbReference type="InterPro" id="IPR050705">
    <property type="entry name" value="Cytochrome_P450_3A"/>
</dbReference>
<dbReference type="AlphaFoldDB" id="A0A7H8N241"/>
<gene>
    <name evidence="7" type="ORF">HUT08_01320</name>
</gene>
<evidence type="ECO:0000256" key="6">
    <source>
        <dbReference type="PIRSR" id="PIRSR602403-1"/>
    </source>
</evidence>
<evidence type="ECO:0000256" key="2">
    <source>
        <dbReference type="ARBA" id="ARBA00022617"/>
    </source>
</evidence>
<dbReference type="SUPFAM" id="SSF48264">
    <property type="entry name" value="Cytochrome P450"/>
    <property type="match status" value="1"/>
</dbReference>
<dbReference type="GO" id="GO:0005506">
    <property type="term" value="F:iron ion binding"/>
    <property type="evidence" value="ECO:0007669"/>
    <property type="project" value="InterPro"/>
</dbReference>
<comment type="similarity">
    <text evidence="1">Belongs to the cytochrome P450 family.</text>
</comment>